<dbReference type="EMBL" id="SBLB01000009">
    <property type="protein sequence ID" value="RYC67069.1"/>
    <property type="molecule type" value="Genomic_DNA"/>
</dbReference>
<keyword evidence="2" id="KW-0413">Isomerase</keyword>
<accession>A0A4Q2UJX9</accession>
<dbReference type="RefSeq" id="WP_077922885.1">
    <property type="nucleotide sequence ID" value="NZ_SBLB01000009.1"/>
</dbReference>
<feature type="domain" description="Xylose isomerase-like TIM barrel" evidence="1">
    <location>
        <begin position="22"/>
        <end position="269"/>
    </location>
</feature>
<reference evidence="2 4" key="1">
    <citation type="submission" date="2019-01" db="EMBL/GenBank/DDBJ databases">
        <title>Spirosoma flava sp. nov., a propanil-degrading bacterium isolated from herbicide-contaminated soil.</title>
        <authorList>
            <person name="Zhang L."/>
            <person name="Jiang J.-D."/>
        </authorList>
    </citation>
    <scope>NUCLEOTIDE SEQUENCE [LARGE SCALE GENOMIC DNA]</scope>
    <source>
        <strain evidence="2 4">TY50</strain>
    </source>
</reference>
<evidence type="ECO:0000313" key="4">
    <source>
        <dbReference type="Proteomes" id="UP000290407"/>
    </source>
</evidence>
<dbReference type="PANTHER" id="PTHR12110">
    <property type="entry name" value="HYDROXYPYRUVATE ISOMERASE"/>
    <property type="match status" value="1"/>
</dbReference>
<keyword evidence="4" id="KW-1185">Reference proteome</keyword>
<dbReference type="Pfam" id="PF01261">
    <property type="entry name" value="AP_endonuc_2"/>
    <property type="match status" value="1"/>
</dbReference>
<gene>
    <name evidence="2" type="ORF">EQG79_25640</name>
    <name evidence="3" type="ORF">EQG79_26350</name>
</gene>
<evidence type="ECO:0000313" key="3">
    <source>
        <dbReference type="EMBL" id="RYC67197.1"/>
    </source>
</evidence>
<dbReference type="PANTHER" id="PTHR12110:SF21">
    <property type="entry name" value="XYLOSE ISOMERASE-LIKE TIM BARREL DOMAIN-CONTAINING PROTEIN"/>
    <property type="match status" value="1"/>
</dbReference>
<dbReference type="Gene3D" id="3.20.20.150">
    <property type="entry name" value="Divalent-metal-dependent TIM barrel enzymes"/>
    <property type="match status" value="1"/>
</dbReference>
<dbReference type="GO" id="GO:0016853">
    <property type="term" value="F:isomerase activity"/>
    <property type="evidence" value="ECO:0007669"/>
    <property type="project" value="UniProtKB-KW"/>
</dbReference>
<comment type="caution">
    <text evidence="2">The sequence shown here is derived from an EMBL/GenBank/DDBJ whole genome shotgun (WGS) entry which is preliminary data.</text>
</comment>
<dbReference type="InterPro" id="IPR050312">
    <property type="entry name" value="IolE/XylAMocC-like"/>
</dbReference>
<evidence type="ECO:0000259" key="1">
    <source>
        <dbReference type="Pfam" id="PF01261"/>
    </source>
</evidence>
<protein>
    <submittedName>
        <fullName evidence="2">Sugar phosphate isomerase/epimerase</fullName>
    </submittedName>
</protein>
<dbReference type="AlphaFoldDB" id="A0A4Q2UJX9"/>
<dbReference type="InterPro" id="IPR013022">
    <property type="entry name" value="Xyl_isomerase-like_TIM-brl"/>
</dbReference>
<organism evidence="2 4">
    <name type="scientific">Spirosoma sordidisoli</name>
    <dbReference type="NCBI Taxonomy" id="2502893"/>
    <lineage>
        <taxon>Bacteria</taxon>
        <taxon>Pseudomonadati</taxon>
        <taxon>Bacteroidota</taxon>
        <taxon>Cytophagia</taxon>
        <taxon>Cytophagales</taxon>
        <taxon>Cytophagaceae</taxon>
        <taxon>Spirosoma</taxon>
    </lineage>
</organism>
<dbReference type="EMBL" id="SBLB01000009">
    <property type="protein sequence ID" value="RYC67197.1"/>
    <property type="molecule type" value="Genomic_DNA"/>
</dbReference>
<dbReference type="InterPro" id="IPR036237">
    <property type="entry name" value="Xyl_isomerase-like_sf"/>
</dbReference>
<dbReference type="Proteomes" id="UP000290407">
    <property type="component" value="Unassembled WGS sequence"/>
</dbReference>
<name>A0A4Q2UJX9_9BACT</name>
<proteinExistence type="predicted"/>
<dbReference type="SUPFAM" id="SSF51658">
    <property type="entry name" value="Xylose isomerase-like"/>
    <property type="match status" value="1"/>
</dbReference>
<sequence length="275" mass="30508">MMEVGIFAKTFAGPLPDVLRTVEDHGLSRIQFNFSCAGLPSMPDAVDASARFFIQQALAQSPVTLEAVSGTFNMIHPDRSVRVNGLRQLWVIAAQCSWLGTNLLTLCTGTRHQTDMWTAHPDNDRPDAWYDLRQSLDKALELAEHYDLYLGIEPETANVINTVEKAAQLLKEVRSPRLRIIFDPANLFEHEPLAVVRQRIARGLDQLGDAIRSVHAKDRDASGQVVAAGTGRLPYNDFIQGLRAIDYRGNLILHGLSAAEVSTSVAFIRELLHQT</sequence>
<evidence type="ECO:0000313" key="2">
    <source>
        <dbReference type="EMBL" id="RYC67069.1"/>
    </source>
</evidence>